<proteinExistence type="predicted"/>
<evidence type="ECO:0000259" key="1">
    <source>
        <dbReference type="Pfam" id="PF13391"/>
    </source>
</evidence>
<dbReference type="Pfam" id="PF13391">
    <property type="entry name" value="HNH_2"/>
    <property type="match status" value="1"/>
</dbReference>
<dbReference type="EMBL" id="FWEV01000224">
    <property type="protein sequence ID" value="SLM31281.1"/>
    <property type="molecule type" value="Genomic_DNA"/>
</dbReference>
<gene>
    <name evidence="3" type="ORF">MTBBW1_300012</name>
</gene>
<dbReference type="InterPro" id="IPR058813">
    <property type="entry name" value="DNA-SBD_ScoMcrA"/>
</dbReference>
<dbReference type="NCBIfam" id="NF045808">
    <property type="entry name" value="PT-DNA_restrict"/>
    <property type="match status" value="1"/>
</dbReference>
<dbReference type="Proteomes" id="UP000191931">
    <property type="component" value="Unassembled WGS sequence"/>
</dbReference>
<dbReference type="CDD" id="cd00085">
    <property type="entry name" value="HNHc"/>
    <property type="match status" value="1"/>
</dbReference>
<sequence length="305" mass="34994">MLKTKKFSNMNVTTAKKLFDNISMWKKGGQRAPHKPLLILLTIAHCIESKNRFISFSDIDQKLKQLLIEFGPARKSYHTQYPFWRLQHDGLWELTNTSSFAGKIGKGDAKKSDLVKFDVHGGFSQDVYEFLMSNQDQIPIIVSSILDKNFPSSIHEDILLAIGLDLESDFSTKKRRDPNFREKILNAYEYQCAVCGFNVRVGNSIVALEAAHIKWHQAGGPDSEENGIALCALHHKLFDRGAFTLSNDMKIMVSDRAYGTKGFNEWLMAFHGKRITDPQRPSFFPEPRFLSWHVKEVFQGYERHH</sequence>
<feature type="domain" description="HNH nuclease" evidence="1">
    <location>
        <begin position="192"/>
        <end position="245"/>
    </location>
</feature>
<keyword evidence="4" id="KW-1185">Reference proteome</keyword>
<dbReference type="Pfam" id="PF26340">
    <property type="entry name" value="DNA-SBD_ScoMcrA"/>
    <property type="match status" value="1"/>
</dbReference>
<evidence type="ECO:0000259" key="2">
    <source>
        <dbReference type="Pfam" id="PF26340"/>
    </source>
</evidence>
<dbReference type="STRING" id="1246637.MTBBW1_300012"/>
<dbReference type="AlphaFoldDB" id="A0A1W1HFJ8"/>
<dbReference type="Gene3D" id="1.10.30.50">
    <property type="match status" value="1"/>
</dbReference>
<name>A0A1W1HFJ8_9BACT</name>
<organism evidence="3 4">
    <name type="scientific">Desulfamplus magnetovallimortis</name>
    <dbReference type="NCBI Taxonomy" id="1246637"/>
    <lineage>
        <taxon>Bacteria</taxon>
        <taxon>Pseudomonadati</taxon>
        <taxon>Thermodesulfobacteriota</taxon>
        <taxon>Desulfobacteria</taxon>
        <taxon>Desulfobacterales</taxon>
        <taxon>Desulfobacteraceae</taxon>
        <taxon>Desulfamplus</taxon>
    </lineage>
</organism>
<evidence type="ECO:0000313" key="3">
    <source>
        <dbReference type="EMBL" id="SLM31281.1"/>
    </source>
</evidence>
<reference evidence="3 4" key="1">
    <citation type="submission" date="2017-03" db="EMBL/GenBank/DDBJ databases">
        <authorList>
            <person name="Afonso C.L."/>
            <person name="Miller P.J."/>
            <person name="Scott M.A."/>
            <person name="Spackman E."/>
            <person name="Goraichik I."/>
            <person name="Dimitrov K.M."/>
            <person name="Suarez D.L."/>
            <person name="Swayne D.E."/>
        </authorList>
    </citation>
    <scope>NUCLEOTIDE SEQUENCE [LARGE SCALE GENOMIC DNA]</scope>
    <source>
        <strain evidence="3">PRJEB14757</strain>
    </source>
</reference>
<evidence type="ECO:0000313" key="4">
    <source>
        <dbReference type="Proteomes" id="UP000191931"/>
    </source>
</evidence>
<accession>A0A1W1HFJ8</accession>
<feature type="domain" description="ScoMcrA-like DNA sulfur-binding" evidence="2">
    <location>
        <begin position="19"/>
        <end position="165"/>
    </location>
</feature>
<dbReference type="InterPro" id="IPR011396">
    <property type="entry name" value="PT_DNA_restrict"/>
</dbReference>
<dbReference type="PIRSF" id="PIRSF030850">
    <property type="entry name" value="UCP030850"/>
    <property type="match status" value="1"/>
</dbReference>
<dbReference type="InterPro" id="IPR003615">
    <property type="entry name" value="HNH_nuc"/>
</dbReference>
<protein>
    <submittedName>
        <fullName evidence="3">Uncharacterized protein</fullName>
    </submittedName>
</protein>